<dbReference type="EMBL" id="ATLV01021109">
    <property type="status" value="NOT_ANNOTATED_CDS"/>
    <property type="molecule type" value="Genomic_DNA"/>
</dbReference>
<gene>
    <name evidence="2" type="ORF">ZHAS_00014018</name>
</gene>
<sequence>MGDVTAGILPSSDGRTTRAKEKDAKYRLGTVWGRFLSVSMLLFSVNYRKIITVANECLALAMRAGLGSEGGEAFNPTGKFFTRPNRTTFLSVRPPNGMLMSAPRRNIECPLGSGFTFFACLSTRQLTKSLSDRFDSEAPTRRKGEQDKTFPGSALVSPDGCCVIHVGVPIRRIKFHRSSECAPLLKSRSRLFFVLPLSLSASLSRLTNSRTSPKALGNICAVLCESSHHGGIGGSSLRYKVFFYAKIMTPPGVTEDHFPAGGYCCPLRYVSAALERFGSSTSSVC</sequence>
<dbReference type="EMBL" id="KE525312">
    <property type="protein sequence ID" value="KFB46045.1"/>
    <property type="molecule type" value="Genomic_DNA"/>
</dbReference>
<reference evidence="3" key="2">
    <citation type="submission" date="2020-05" db="UniProtKB">
        <authorList>
            <consortium name="EnsemblMetazoa"/>
        </authorList>
    </citation>
    <scope>IDENTIFICATION</scope>
</reference>
<evidence type="ECO:0000256" key="1">
    <source>
        <dbReference type="SAM" id="MobiDB-lite"/>
    </source>
</evidence>
<feature type="region of interest" description="Disordered" evidence="1">
    <location>
        <begin position="132"/>
        <end position="151"/>
    </location>
</feature>
<evidence type="ECO:0000313" key="4">
    <source>
        <dbReference type="Proteomes" id="UP000030765"/>
    </source>
</evidence>
<dbReference type="AlphaFoldDB" id="A0A084W751"/>
<reference evidence="2 4" key="1">
    <citation type="journal article" date="2014" name="BMC Genomics">
        <title>Genome sequence of Anopheles sinensis provides insight into genetics basis of mosquito competence for malaria parasites.</title>
        <authorList>
            <person name="Zhou D."/>
            <person name="Zhang D."/>
            <person name="Ding G."/>
            <person name="Shi L."/>
            <person name="Hou Q."/>
            <person name="Ye Y."/>
            <person name="Xu Y."/>
            <person name="Zhou H."/>
            <person name="Xiong C."/>
            <person name="Li S."/>
            <person name="Yu J."/>
            <person name="Hong S."/>
            <person name="Yu X."/>
            <person name="Zou P."/>
            <person name="Chen C."/>
            <person name="Chang X."/>
            <person name="Wang W."/>
            <person name="Lv Y."/>
            <person name="Sun Y."/>
            <person name="Ma L."/>
            <person name="Shen B."/>
            <person name="Zhu C."/>
        </authorList>
    </citation>
    <scope>NUCLEOTIDE SEQUENCE [LARGE SCALE GENOMIC DNA]</scope>
</reference>
<protein>
    <submittedName>
        <fullName evidence="2 3">Uncharacterized protein</fullName>
    </submittedName>
</protein>
<dbReference type="Proteomes" id="UP000030765">
    <property type="component" value="Unassembled WGS sequence"/>
</dbReference>
<dbReference type="EnsemblMetazoa" id="ASIC014018-RA">
    <property type="protein sequence ID" value="ASIC014018-PA"/>
    <property type="gene ID" value="ASIC014018"/>
</dbReference>
<feature type="region of interest" description="Disordered" evidence="1">
    <location>
        <begin position="1"/>
        <end position="20"/>
    </location>
</feature>
<evidence type="ECO:0000313" key="2">
    <source>
        <dbReference type="EMBL" id="KFB46045.1"/>
    </source>
</evidence>
<accession>A0A084W751</accession>
<proteinExistence type="predicted"/>
<keyword evidence="4" id="KW-1185">Reference proteome</keyword>
<dbReference type="VEuPathDB" id="VectorBase:ASIC014018"/>
<organism evidence="2">
    <name type="scientific">Anopheles sinensis</name>
    <name type="common">Mosquito</name>
    <dbReference type="NCBI Taxonomy" id="74873"/>
    <lineage>
        <taxon>Eukaryota</taxon>
        <taxon>Metazoa</taxon>
        <taxon>Ecdysozoa</taxon>
        <taxon>Arthropoda</taxon>
        <taxon>Hexapoda</taxon>
        <taxon>Insecta</taxon>
        <taxon>Pterygota</taxon>
        <taxon>Neoptera</taxon>
        <taxon>Endopterygota</taxon>
        <taxon>Diptera</taxon>
        <taxon>Nematocera</taxon>
        <taxon>Culicoidea</taxon>
        <taxon>Culicidae</taxon>
        <taxon>Anophelinae</taxon>
        <taxon>Anopheles</taxon>
    </lineage>
</organism>
<evidence type="ECO:0000313" key="3">
    <source>
        <dbReference type="EnsemblMetazoa" id="ASIC014018-PA"/>
    </source>
</evidence>
<name>A0A084W751_ANOSI</name>
<feature type="compositionally biased region" description="Basic and acidic residues" evidence="1">
    <location>
        <begin position="132"/>
        <end position="148"/>
    </location>
</feature>